<dbReference type="AlphaFoldDB" id="A0A8H4ARX8"/>
<name>A0A8H4ARX8_GIGMA</name>
<reference evidence="2 3" key="1">
    <citation type="journal article" date="2019" name="Environ. Microbiol.">
        <title>At the nexus of three kingdoms: the genome of the mycorrhizal fungus Gigaspora margarita provides insights into plant, endobacterial and fungal interactions.</title>
        <authorList>
            <person name="Venice F."/>
            <person name="Ghignone S."/>
            <person name="Salvioli di Fossalunga A."/>
            <person name="Amselem J."/>
            <person name="Novero M."/>
            <person name="Xianan X."/>
            <person name="Sedzielewska Toro K."/>
            <person name="Morin E."/>
            <person name="Lipzen A."/>
            <person name="Grigoriev I.V."/>
            <person name="Henrissat B."/>
            <person name="Martin F.M."/>
            <person name="Bonfante P."/>
        </authorList>
    </citation>
    <scope>NUCLEOTIDE SEQUENCE [LARGE SCALE GENOMIC DNA]</scope>
    <source>
        <strain evidence="2 3">BEG34</strain>
    </source>
</reference>
<gene>
    <name evidence="2" type="ORF">F8M41_013920</name>
</gene>
<organism evidence="2 3">
    <name type="scientific">Gigaspora margarita</name>
    <dbReference type="NCBI Taxonomy" id="4874"/>
    <lineage>
        <taxon>Eukaryota</taxon>
        <taxon>Fungi</taxon>
        <taxon>Fungi incertae sedis</taxon>
        <taxon>Mucoromycota</taxon>
        <taxon>Glomeromycotina</taxon>
        <taxon>Glomeromycetes</taxon>
        <taxon>Diversisporales</taxon>
        <taxon>Gigasporaceae</taxon>
        <taxon>Gigaspora</taxon>
    </lineage>
</organism>
<dbReference type="EMBL" id="WTPW01000284">
    <property type="protein sequence ID" value="KAF0526875.1"/>
    <property type="molecule type" value="Genomic_DNA"/>
</dbReference>
<evidence type="ECO:0000256" key="1">
    <source>
        <dbReference type="SAM" id="MobiDB-lite"/>
    </source>
</evidence>
<protein>
    <submittedName>
        <fullName evidence="2">Uncharacterized protein</fullName>
    </submittedName>
</protein>
<evidence type="ECO:0000313" key="3">
    <source>
        <dbReference type="Proteomes" id="UP000439903"/>
    </source>
</evidence>
<sequence length="554" mass="63857">MRLNQGCIQTLTYPDYWKEISDPDLESFLDHRKKSTPILEKDREHSRYKTELEKILVHYDLGTRVYDKAKKALNKMELEMISENVNRFWEMNEERKNMVLKESGSDEGLVGTSQSSQSKPIAPSRSGKSREVYEPELAAPSVTIKKKDEPIENNSLTEELVVDYDIHPNLKAYCEILKTLQNHHVEEDSQSARRFIKMLKWFCVDYELFLTTGWTGWEERLQQNSFPTPQISLRLVSALFLNHTNDKLHSVVPILKTLITKGKIFNSDVNYLSFETIRMFFGKSKKKCNEIDTLTVASVISAVVLYVPTPCRGLGSEPSENHVKAELWAKIISNTFTLYNSKFVPVWEFHHLFPGHGKCGSSRSDFIAIVFNQTNIQFPFFLIEIEQNGFEVHKDEIVAVSEAAHEFNRILSLGGYQSDDEVNQTRFHIGLINGTSIQFSTLEPLYDKQSSKLVYIHTRNTFSLNIKTNSLEVDVESVLKLVSYLREVVCRDGAWIENMINRPATKFSIKLKAALPSLPTKAVQSRPFETKFTPISKRVKYDFLDEGKFFFPFR</sequence>
<comment type="caution">
    <text evidence="2">The sequence shown here is derived from an EMBL/GenBank/DDBJ whole genome shotgun (WGS) entry which is preliminary data.</text>
</comment>
<dbReference type="Proteomes" id="UP000439903">
    <property type="component" value="Unassembled WGS sequence"/>
</dbReference>
<keyword evidence="3" id="KW-1185">Reference proteome</keyword>
<dbReference type="OrthoDB" id="2377383at2759"/>
<proteinExistence type="predicted"/>
<accession>A0A8H4ARX8</accession>
<feature type="region of interest" description="Disordered" evidence="1">
    <location>
        <begin position="104"/>
        <end position="133"/>
    </location>
</feature>
<evidence type="ECO:0000313" key="2">
    <source>
        <dbReference type="EMBL" id="KAF0526875.1"/>
    </source>
</evidence>